<keyword evidence="20" id="KW-0464">Manganese</keyword>
<keyword evidence="18" id="KW-0346">Stress response</keyword>
<evidence type="ECO:0000256" key="16">
    <source>
        <dbReference type="ARBA" id="ARBA00022989"/>
    </source>
</evidence>
<dbReference type="PROSITE" id="PS50109">
    <property type="entry name" value="HIS_KIN"/>
    <property type="match status" value="1"/>
</dbReference>
<evidence type="ECO:0000256" key="24">
    <source>
        <dbReference type="SAM" id="Phobius"/>
    </source>
</evidence>
<keyword evidence="17" id="KW-0902">Two-component regulatory system</keyword>
<evidence type="ECO:0000313" key="27">
    <source>
        <dbReference type="EMBL" id="MBE7699567.1"/>
    </source>
</evidence>
<keyword evidence="11 27" id="KW-0418">Kinase</keyword>
<dbReference type="PANTHER" id="PTHR44936">
    <property type="entry name" value="SENSOR PROTEIN CREC"/>
    <property type="match status" value="1"/>
</dbReference>
<comment type="caution">
    <text evidence="27">The sequence shown here is derived from an EMBL/GenBank/DDBJ whole genome shotgun (WGS) entry which is preliminary data.</text>
</comment>
<keyword evidence="24" id="KW-0472">Membrane</keyword>
<evidence type="ECO:0000256" key="12">
    <source>
        <dbReference type="ARBA" id="ARBA00022801"/>
    </source>
</evidence>
<dbReference type="InterPro" id="IPR003661">
    <property type="entry name" value="HisK_dim/P_dom"/>
</dbReference>
<feature type="domain" description="Histidine kinase" evidence="25">
    <location>
        <begin position="214"/>
        <end position="420"/>
    </location>
</feature>
<dbReference type="Proteomes" id="UP000822993">
    <property type="component" value="Unassembled WGS sequence"/>
</dbReference>
<sequence length="453" mass="47974">MRRRVLQATVAAVAVAVVLLGFPLAFLGAQFVLASETDRLQQRVDNLARNVDNRLSQGEPVPQSILDNASEGRPGELRAYVFVSLPDGEQMTAGEIITGRANEAADRTSQNATVAMSTSFADSYWNAAQVVLLVVAASVVAFAAGIAMAVWQANRLSAPLVYLAASAEQLGSGQVRPRLELSGVEEIDLVAAELARSSDRLAGRLAAERQFASDASHQLRTPLTALSMRLEEISMASDDPDIQEEARISLEQVERLVTVVDDLLTQSRRAQGGTTEAVRLIDVVRQQEEEWVPTFAKAGRRLVVDVPEGYQVLATPGALAQVLATLIENSLKHGGGTTTVRARPSGTSGAVAIEVGDEGEGVSDEMASRVFERGATSGAGTGLGLALARDLAAADGGRLELAQRRPPVFVLFLAGVPRTLDPRIVLPTGTSISSSGGRRRRRRGGRGSGGEPR</sequence>
<dbReference type="PROSITE" id="PS50885">
    <property type="entry name" value="HAMP"/>
    <property type="match status" value="1"/>
</dbReference>
<dbReference type="InterPro" id="IPR003594">
    <property type="entry name" value="HATPase_dom"/>
</dbReference>
<accession>A0A9D5UFE4</accession>
<dbReference type="EC" id="2.7.13.3" evidence="5"/>
<dbReference type="GO" id="GO:0004721">
    <property type="term" value="F:phosphoprotein phosphatase activity"/>
    <property type="evidence" value="ECO:0007669"/>
    <property type="project" value="UniProtKB-KW"/>
</dbReference>
<keyword evidence="15" id="KW-0904">Protein phosphatase</keyword>
<dbReference type="PRINTS" id="PR00344">
    <property type="entry name" value="BCTRLSENSOR"/>
</dbReference>
<keyword evidence="6" id="KW-1003">Cell membrane</keyword>
<keyword evidence="16 24" id="KW-1133">Transmembrane helix</keyword>
<evidence type="ECO:0000256" key="11">
    <source>
        <dbReference type="ARBA" id="ARBA00022777"/>
    </source>
</evidence>
<evidence type="ECO:0000259" key="26">
    <source>
        <dbReference type="PROSITE" id="PS50885"/>
    </source>
</evidence>
<evidence type="ECO:0000313" key="28">
    <source>
        <dbReference type="Proteomes" id="UP000822993"/>
    </source>
</evidence>
<organism evidence="27 28">
    <name type="scientific">Oerskovia douganii</name>
    <dbReference type="NCBI Taxonomy" id="2762210"/>
    <lineage>
        <taxon>Bacteria</taxon>
        <taxon>Bacillati</taxon>
        <taxon>Actinomycetota</taxon>
        <taxon>Actinomycetes</taxon>
        <taxon>Micrococcales</taxon>
        <taxon>Cellulomonadaceae</taxon>
        <taxon>Oerskovia</taxon>
    </lineage>
</organism>
<protein>
    <recommendedName>
        <fullName evidence="21">Signal transduction histidine-protein kinase/phosphatase MprB</fullName>
        <ecNumber evidence="5">2.7.13.3</ecNumber>
    </recommendedName>
    <alternativeName>
        <fullName evidence="22">Mycobacterial persistence regulator B</fullName>
    </alternativeName>
</protein>
<dbReference type="Gene3D" id="1.10.287.130">
    <property type="match status" value="1"/>
</dbReference>
<comment type="subcellular location">
    <subcellularLocation>
        <location evidence="4">Cell membrane</location>
        <topology evidence="4">Multi-pass membrane protein</topology>
    </subcellularLocation>
</comment>
<evidence type="ECO:0000256" key="20">
    <source>
        <dbReference type="ARBA" id="ARBA00023211"/>
    </source>
</evidence>
<keyword evidence="13" id="KW-0067">ATP-binding</keyword>
<name>A0A9D5UFE4_9CELL</name>
<dbReference type="CDD" id="cd00082">
    <property type="entry name" value="HisKA"/>
    <property type="match status" value="1"/>
</dbReference>
<dbReference type="RefSeq" id="WP_193718869.1">
    <property type="nucleotide sequence ID" value="NZ_JACSPN010000004.1"/>
</dbReference>
<dbReference type="SMART" id="SM00388">
    <property type="entry name" value="HisKA"/>
    <property type="match status" value="1"/>
</dbReference>
<dbReference type="InterPro" id="IPR050980">
    <property type="entry name" value="2C_sensor_his_kinase"/>
</dbReference>
<evidence type="ECO:0000256" key="3">
    <source>
        <dbReference type="ARBA" id="ARBA00001946"/>
    </source>
</evidence>
<dbReference type="InterPro" id="IPR036097">
    <property type="entry name" value="HisK_dim/P_sf"/>
</dbReference>
<evidence type="ECO:0000256" key="23">
    <source>
        <dbReference type="SAM" id="MobiDB-lite"/>
    </source>
</evidence>
<dbReference type="PANTHER" id="PTHR44936:SF9">
    <property type="entry name" value="SENSOR PROTEIN CREC"/>
    <property type="match status" value="1"/>
</dbReference>
<dbReference type="SUPFAM" id="SSF47384">
    <property type="entry name" value="Homodimeric domain of signal transducing histidine kinase"/>
    <property type="match status" value="1"/>
</dbReference>
<dbReference type="InterPro" id="IPR036890">
    <property type="entry name" value="HATPase_C_sf"/>
</dbReference>
<dbReference type="Gene3D" id="3.30.565.10">
    <property type="entry name" value="Histidine kinase-like ATPase, C-terminal domain"/>
    <property type="match status" value="1"/>
</dbReference>
<dbReference type="InterPro" id="IPR004358">
    <property type="entry name" value="Sig_transdc_His_kin-like_C"/>
</dbReference>
<evidence type="ECO:0000256" key="19">
    <source>
        <dbReference type="ARBA" id="ARBA00023026"/>
    </source>
</evidence>
<reference evidence="27 28" key="1">
    <citation type="submission" date="2020-08" db="EMBL/GenBank/DDBJ databases">
        <title>A Genomic Blueprint of the Chicken Gut Microbiome.</title>
        <authorList>
            <person name="Gilroy R."/>
            <person name="Ravi A."/>
            <person name="Getino M."/>
            <person name="Pursley I."/>
            <person name="Horton D.L."/>
            <person name="Alikhan N.-F."/>
            <person name="Baker D."/>
            <person name="Gharbi K."/>
            <person name="Hall N."/>
            <person name="Watson M."/>
            <person name="Adriaenssens E.M."/>
            <person name="Foster-Nyarko E."/>
            <person name="Jarju S."/>
            <person name="Secka A."/>
            <person name="Antonio M."/>
            <person name="Oren A."/>
            <person name="Chaudhuri R."/>
            <person name="La Ragione R.M."/>
            <person name="Hildebrand F."/>
            <person name="Pallen M.J."/>
        </authorList>
    </citation>
    <scope>NUCLEOTIDE SEQUENCE [LARGE SCALE GENOMIC DNA]</scope>
    <source>
        <strain evidence="27 28">Sa1BUA8</strain>
    </source>
</reference>
<evidence type="ECO:0000256" key="21">
    <source>
        <dbReference type="ARBA" id="ARBA00040454"/>
    </source>
</evidence>
<evidence type="ECO:0000256" key="8">
    <source>
        <dbReference type="ARBA" id="ARBA00022679"/>
    </source>
</evidence>
<evidence type="ECO:0000256" key="1">
    <source>
        <dbReference type="ARBA" id="ARBA00000085"/>
    </source>
</evidence>
<evidence type="ECO:0000256" key="5">
    <source>
        <dbReference type="ARBA" id="ARBA00012438"/>
    </source>
</evidence>
<dbReference type="Gene3D" id="6.10.340.10">
    <property type="match status" value="1"/>
</dbReference>
<comment type="cofactor">
    <cofactor evidence="3">
        <name>Mg(2+)</name>
        <dbReference type="ChEBI" id="CHEBI:18420"/>
    </cofactor>
</comment>
<comment type="catalytic activity">
    <reaction evidence="1">
        <text>ATP + protein L-histidine = ADP + protein N-phospho-L-histidine.</text>
        <dbReference type="EC" id="2.7.13.3"/>
    </reaction>
</comment>
<evidence type="ECO:0000256" key="6">
    <source>
        <dbReference type="ARBA" id="ARBA00022475"/>
    </source>
</evidence>
<keyword evidence="9 24" id="KW-0812">Transmembrane</keyword>
<feature type="domain" description="HAMP" evidence="26">
    <location>
        <begin position="154"/>
        <end position="206"/>
    </location>
</feature>
<keyword evidence="19" id="KW-0843">Virulence</keyword>
<evidence type="ECO:0000256" key="4">
    <source>
        <dbReference type="ARBA" id="ARBA00004651"/>
    </source>
</evidence>
<dbReference type="GO" id="GO:0005524">
    <property type="term" value="F:ATP binding"/>
    <property type="evidence" value="ECO:0007669"/>
    <property type="project" value="UniProtKB-KW"/>
</dbReference>
<dbReference type="SMART" id="SM00387">
    <property type="entry name" value="HATPase_c"/>
    <property type="match status" value="1"/>
</dbReference>
<evidence type="ECO:0000256" key="14">
    <source>
        <dbReference type="ARBA" id="ARBA00022842"/>
    </source>
</evidence>
<comment type="cofactor">
    <cofactor evidence="2">
        <name>Mn(2+)</name>
        <dbReference type="ChEBI" id="CHEBI:29035"/>
    </cofactor>
</comment>
<keyword evidence="7" id="KW-0597">Phosphoprotein</keyword>
<keyword evidence="8" id="KW-0808">Transferase</keyword>
<evidence type="ECO:0000256" key="17">
    <source>
        <dbReference type="ARBA" id="ARBA00023012"/>
    </source>
</evidence>
<dbReference type="InterPro" id="IPR040868">
    <property type="entry name" value="DraK_HK_N"/>
</dbReference>
<dbReference type="AlphaFoldDB" id="A0A9D5UFE4"/>
<dbReference type="InterPro" id="IPR003660">
    <property type="entry name" value="HAMP_dom"/>
</dbReference>
<dbReference type="InterPro" id="IPR005467">
    <property type="entry name" value="His_kinase_dom"/>
</dbReference>
<evidence type="ECO:0000256" key="22">
    <source>
        <dbReference type="ARBA" id="ARBA00041776"/>
    </source>
</evidence>
<feature type="transmembrane region" description="Helical" evidence="24">
    <location>
        <begin position="127"/>
        <end position="151"/>
    </location>
</feature>
<dbReference type="EMBL" id="JACSPN010000004">
    <property type="protein sequence ID" value="MBE7699567.1"/>
    <property type="molecule type" value="Genomic_DNA"/>
</dbReference>
<proteinExistence type="predicted"/>
<keyword evidence="10" id="KW-0547">Nucleotide-binding</keyword>
<dbReference type="GO" id="GO:0005886">
    <property type="term" value="C:plasma membrane"/>
    <property type="evidence" value="ECO:0007669"/>
    <property type="project" value="UniProtKB-SubCell"/>
</dbReference>
<evidence type="ECO:0000256" key="9">
    <source>
        <dbReference type="ARBA" id="ARBA00022692"/>
    </source>
</evidence>
<evidence type="ECO:0000256" key="15">
    <source>
        <dbReference type="ARBA" id="ARBA00022912"/>
    </source>
</evidence>
<dbReference type="GO" id="GO:0000155">
    <property type="term" value="F:phosphorelay sensor kinase activity"/>
    <property type="evidence" value="ECO:0007669"/>
    <property type="project" value="InterPro"/>
</dbReference>
<keyword evidence="14" id="KW-0460">Magnesium</keyword>
<keyword evidence="28" id="KW-1185">Reference proteome</keyword>
<dbReference type="Pfam" id="PF00512">
    <property type="entry name" value="HisKA"/>
    <property type="match status" value="1"/>
</dbReference>
<evidence type="ECO:0000256" key="13">
    <source>
        <dbReference type="ARBA" id="ARBA00022840"/>
    </source>
</evidence>
<dbReference type="Pfam" id="PF18092">
    <property type="entry name" value="DraK_HK_N"/>
    <property type="match status" value="1"/>
</dbReference>
<feature type="region of interest" description="Disordered" evidence="23">
    <location>
        <begin position="424"/>
        <end position="453"/>
    </location>
</feature>
<keyword evidence="12" id="KW-0378">Hydrolase</keyword>
<evidence type="ECO:0000259" key="25">
    <source>
        <dbReference type="PROSITE" id="PS50109"/>
    </source>
</evidence>
<evidence type="ECO:0000256" key="18">
    <source>
        <dbReference type="ARBA" id="ARBA00023016"/>
    </source>
</evidence>
<dbReference type="Pfam" id="PF02518">
    <property type="entry name" value="HATPase_c"/>
    <property type="match status" value="1"/>
</dbReference>
<gene>
    <name evidence="27" type="ORF">H9623_04495</name>
</gene>
<dbReference type="SUPFAM" id="SSF55874">
    <property type="entry name" value="ATPase domain of HSP90 chaperone/DNA topoisomerase II/histidine kinase"/>
    <property type="match status" value="1"/>
</dbReference>
<evidence type="ECO:0000256" key="7">
    <source>
        <dbReference type="ARBA" id="ARBA00022553"/>
    </source>
</evidence>
<evidence type="ECO:0000256" key="2">
    <source>
        <dbReference type="ARBA" id="ARBA00001936"/>
    </source>
</evidence>
<evidence type="ECO:0000256" key="10">
    <source>
        <dbReference type="ARBA" id="ARBA00022741"/>
    </source>
</evidence>